<evidence type="ECO:0000259" key="4">
    <source>
        <dbReference type="PROSITE" id="PS51194"/>
    </source>
</evidence>
<reference evidence="5 6" key="1">
    <citation type="submission" date="2022-06" db="EMBL/GenBank/DDBJ databases">
        <title>Paraconexibacter antarcticus.</title>
        <authorList>
            <person name="Kim C.S."/>
        </authorList>
    </citation>
    <scope>NUCLEOTIDE SEQUENCE [LARGE SCALE GENOMIC DNA]</scope>
    <source>
        <strain evidence="5 6">02-257</strain>
    </source>
</reference>
<evidence type="ECO:0000313" key="5">
    <source>
        <dbReference type="EMBL" id="UTI63371.1"/>
    </source>
</evidence>
<accession>A0ABY5DNY5</accession>
<dbReference type="InterPro" id="IPR001650">
    <property type="entry name" value="Helicase_C-like"/>
</dbReference>
<keyword evidence="5" id="KW-0378">Hydrolase</keyword>
<dbReference type="InterPro" id="IPR052511">
    <property type="entry name" value="ATP-dep_Helicase"/>
</dbReference>
<dbReference type="Pfam" id="PF00271">
    <property type="entry name" value="Helicase_C"/>
    <property type="match status" value="1"/>
</dbReference>
<dbReference type="SMART" id="SM00487">
    <property type="entry name" value="DEXDc"/>
    <property type="match status" value="1"/>
</dbReference>
<protein>
    <submittedName>
        <fullName evidence="5">DEAD/DEAH box helicase</fullName>
    </submittedName>
</protein>
<dbReference type="Proteomes" id="UP001056035">
    <property type="component" value="Chromosome"/>
</dbReference>
<evidence type="ECO:0000256" key="2">
    <source>
        <dbReference type="ARBA" id="ARBA00022840"/>
    </source>
</evidence>
<gene>
    <name evidence="5" type="ORF">NBH00_18710</name>
</gene>
<dbReference type="PANTHER" id="PTHR47962">
    <property type="entry name" value="ATP-DEPENDENT HELICASE LHR-RELATED-RELATED"/>
    <property type="match status" value="1"/>
</dbReference>
<dbReference type="GO" id="GO:0004386">
    <property type="term" value="F:helicase activity"/>
    <property type="evidence" value="ECO:0007669"/>
    <property type="project" value="UniProtKB-KW"/>
</dbReference>
<evidence type="ECO:0000313" key="6">
    <source>
        <dbReference type="Proteomes" id="UP001056035"/>
    </source>
</evidence>
<evidence type="ECO:0000256" key="1">
    <source>
        <dbReference type="ARBA" id="ARBA00022741"/>
    </source>
</evidence>
<evidence type="ECO:0000259" key="3">
    <source>
        <dbReference type="PROSITE" id="PS51192"/>
    </source>
</evidence>
<feature type="domain" description="Helicase ATP-binding" evidence="3">
    <location>
        <begin position="39"/>
        <end position="220"/>
    </location>
</feature>
<feature type="domain" description="Helicase C-terminal" evidence="4">
    <location>
        <begin position="260"/>
        <end position="412"/>
    </location>
</feature>
<dbReference type="PROSITE" id="PS51192">
    <property type="entry name" value="HELICASE_ATP_BIND_1"/>
    <property type="match status" value="1"/>
</dbReference>
<dbReference type="PANTHER" id="PTHR47962:SF5">
    <property type="entry name" value="ATP-DEPENDENT HELICASE LHR-RELATED"/>
    <property type="match status" value="1"/>
</dbReference>
<dbReference type="SUPFAM" id="SSF52540">
    <property type="entry name" value="P-loop containing nucleoside triphosphate hydrolases"/>
    <property type="match status" value="1"/>
</dbReference>
<dbReference type="EMBL" id="CP098502">
    <property type="protein sequence ID" value="UTI63371.1"/>
    <property type="molecule type" value="Genomic_DNA"/>
</dbReference>
<keyword evidence="2" id="KW-0067">ATP-binding</keyword>
<dbReference type="InterPro" id="IPR014001">
    <property type="entry name" value="Helicase_ATP-bd"/>
</dbReference>
<sequence length="737" mass="79499">MSQQAGRSSSAFERLAPPIQRWVWAQKWTALRDIQEQAIDPILDGRDVVIASATASGKTEAAFLPLLSRLTAVDQQRDGLRILSLSPLKALINDQARRLEPMAETVGMPVTPWHGDVAASRKKRLRATPAGILLITPESLEAMFVLRGSSVSAFFAGVDAVVIDELHSFIATERGRQLQSLLHRVELAVGRTIPRIGLSATLGDLGLAATFLRPTATVDLAPVIVQSTAQQNEVLIQVRGYERPERAPGPDDAPDADQLAIAAHLYGVTSGGTHLVFANSRAKVESMVDLLRRLAEHTTTADEFRPHHGSLAKEVREEAEAALRSGRPATVVATTSLELGIDVGSVDAIAQIDTPPSVASMRQRLGRSGRRAGVPSTLRIYVTEDEVTSRTPPHAQLREDVAQAVAMILLLAARFNESPRPGALHLSTLTQQVLSIAAQRGGFRAADAWRALCAPGPFADVSASMFGDLLRDLAAHDLLVQTGDGTVVLGLQGERLVNRHDFYSAFITSDEFRLVAGTRTLGTLPISRPLAVDDHILFAGRRWRVLEIRDAERLIQLEPAPGGRAPGFNGSGALVDDAIRHKMRKVLADTAVPAFLDREAQRLLAEGRDAYTRLDLSVQSVLAWGTDVVLFAWEGDRTLDTLALLLASAGLKAGRDGLAVLVQQSDVDTVNAALCAVIAAPPEPEQLAQAVENKQTEKHHQFLGENLLDADWASSRLDLTPALRAAARLSTPTEHET</sequence>
<keyword evidence="1" id="KW-0547">Nucleotide-binding</keyword>
<name>A0ABY5DNY5_9ACTN</name>
<dbReference type="PROSITE" id="PS51194">
    <property type="entry name" value="HELICASE_CTER"/>
    <property type="match status" value="1"/>
</dbReference>
<dbReference type="InterPro" id="IPR011545">
    <property type="entry name" value="DEAD/DEAH_box_helicase_dom"/>
</dbReference>
<organism evidence="5 6">
    <name type="scientific">Paraconexibacter antarcticus</name>
    <dbReference type="NCBI Taxonomy" id="2949664"/>
    <lineage>
        <taxon>Bacteria</taxon>
        <taxon>Bacillati</taxon>
        <taxon>Actinomycetota</taxon>
        <taxon>Thermoleophilia</taxon>
        <taxon>Solirubrobacterales</taxon>
        <taxon>Paraconexibacteraceae</taxon>
        <taxon>Paraconexibacter</taxon>
    </lineage>
</organism>
<keyword evidence="6" id="KW-1185">Reference proteome</keyword>
<dbReference type="Gene3D" id="3.40.50.300">
    <property type="entry name" value="P-loop containing nucleotide triphosphate hydrolases"/>
    <property type="match status" value="2"/>
</dbReference>
<dbReference type="Pfam" id="PF00270">
    <property type="entry name" value="DEAD"/>
    <property type="match status" value="1"/>
</dbReference>
<dbReference type="InterPro" id="IPR027417">
    <property type="entry name" value="P-loop_NTPase"/>
</dbReference>
<dbReference type="SMART" id="SM00490">
    <property type="entry name" value="HELICc"/>
    <property type="match status" value="1"/>
</dbReference>
<proteinExistence type="predicted"/>
<keyword evidence="5" id="KW-0347">Helicase</keyword>
<dbReference type="RefSeq" id="WP_254570096.1">
    <property type="nucleotide sequence ID" value="NZ_CP098502.1"/>
</dbReference>